<accession>A0A1H2FZW9</accession>
<dbReference type="Pfam" id="PF01899">
    <property type="entry name" value="MNHE"/>
    <property type="match status" value="1"/>
</dbReference>
<keyword evidence="9" id="KW-1185">Reference proteome</keyword>
<evidence type="ECO:0000256" key="5">
    <source>
        <dbReference type="ARBA" id="ARBA00022989"/>
    </source>
</evidence>
<evidence type="ECO:0000256" key="7">
    <source>
        <dbReference type="SAM" id="Phobius"/>
    </source>
</evidence>
<dbReference type="GO" id="GO:0008324">
    <property type="term" value="F:monoatomic cation transmembrane transporter activity"/>
    <property type="evidence" value="ECO:0007669"/>
    <property type="project" value="InterPro"/>
</dbReference>
<dbReference type="InterPro" id="IPR002758">
    <property type="entry name" value="Cation_antiport_E"/>
</dbReference>
<dbReference type="RefSeq" id="WP_092386372.1">
    <property type="nucleotide sequence ID" value="NZ_LT629787.1"/>
</dbReference>
<dbReference type="AlphaFoldDB" id="A0A1H2FZW9"/>
<comment type="subcellular location">
    <subcellularLocation>
        <location evidence="1">Cell membrane</location>
        <topology evidence="1">Multi-pass membrane protein</topology>
    </subcellularLocation>
</comment>
<keyword evidence="4 7" id="KW-0812">Transmembrane</keyword>
<keyword evidence="5 7" id="KW-1133">Transmembrane helix</keyword>
<gene>
    <name evidence="8" type="ORF">SAMN05216210_1930</name>
</gene>
<dbReference type="GO" id="GO:0005886">
    <property type="term" value="C:plasma membrane"/>
    <property type="evidence" value="ECO:0007669"/>
    <property type="project" value="UniProtKB-SubCell"/>
</dbReference>
<dbReference type="EMBL" id="LT629787">
    <property type="protein sequence ID" value="SDU12887.1"/>
    <property type="molecule type" value="Genomic_DNA"/>
</dbReference>
<feature type="transmembrane region" description="Helical" evidence="7">
    <location>
        <begin position="23"/>
        <end position="45"/>
    </location>
</feature>
<evidence type="ECO:0000256" key="1">
    <source>
        <dbReference type="ARBA" id="ARBA00004651"/>
    </source>
</evidence>
<sequence>MLVLHLLGATVLAWWLDDLSATSWFLALAAGYPLFRVLGVLLPVCRLYARRIEVGTVFVLWYTWKVVAATLDVALIVLNPRRQVSSAVVKVPIKTRDRRLVTIIGCLLTLTPGTLALDYNEYDGDLYVHILDTASADPVFSAVAEIEQRLMAWVYPGGEA</sequence>
<evidence type="ECO:0000313" key="8">
    <source>
        <dbReference type="EMBL" id="SDU12887.1"/>
    </source>
</evidence>
<evidence type="ECO:0000256" key="3">
    <source>
        <dbReference type="ARBA" id="ARBA00022475"/>
    </source>
</evidence>
<dbReference type="OrthoDB" id="6890418at2"/>
<dbReference type="STRING" id="1434072.SAMN05216210_1930"/>
<dbReference type="Proteomes" id="UP000243924">
    <property type="component" value="Chromosome I"/>
</dbReference>
<name>A0A1H2FZW9_9GAMM</name>
<evidence type="ECO:0000313" key="9">
    <source>
        <dbReference type="Proteomes" id="UP000243924"/>
    </source>
</evidence>
<evidence type="ECO:0000256" key="6">
    <source>
        <dbReference type="ARBA" id="ARBA00023136"/>
    </source>
</evidence>
<dbReference type="PANTHER" id="PTHR34584:SF1">
    <property type="entry name" value="NA(+)_H(+) ANTIPORTER SUBUNIT E1"/>
    <property type="match status" value="1"/>
</dbReference>
<keyword evidence="6 7" id="KW-0472">Membrane</keyword>
<dbReference type="PANTHER" id="PTHR34584">
    <property type="entry name" value="NA(+)/H(+) ANTIPORTER SUBUNIT E1"/>
    <property type="match status" value="1"/>
</dbReference>
<keyword evidence="3" id="KW-1003">Cell membrane</keyword>
<proteinExistence type="inferred from homology"/>
<reference evidence="9" key="1">
    <citation type="submission" date="2016-10" db="EMBL/GenBank/DDBJ databases">
        <authorList>
            <person name="Varghese N."/>
            <person name="Submissions S."/>
        </authorList>
    </citation>
    <scope>NUCLEOTIDE SEQUENCE [LARGE SCALE GENOMIC DNA]</scope>
    <source>
        <strain evidence="9">CECT 8338</strain>
    </source>
</reference>
<comment type="similarity">
    <text evidence="2">Belongs to the CPA3 antiporters (TC 2.A.63) subunit E family.</text>
</comment>
<evidence type="ECO:0000256" key="4">
    <source>
        <dbReference type="ARBA" id="ARBA00022692"/>
    </source>
</evidence>
<organism evidence="8 9">
    <name type="scientific">Halopseudomonas salegens</name>
    <dbReference type="NCBI Taxonomy" id="1434072"/>
    <lineage>
        <taxon>Bacteria</taxon>
        <taxon>Pseudomonadati</taxon>
        <taxon>Pseudomonadota</taxon>
        <taxon>Gammaproteobacteria</taxon>
        <taxon>Pseudomonadales</taxon>
        <taxon>Pseudomonadaceae</taxon>
        <taxon>Halopseudomonas</taxon>
    </lineage>
</organism>
<protein>
    <submittedName>
        <fullName evidence="8">Multicomponent Na+:H+ antiporter subunit E</fullName>
    </submittedName>
</protein>
<evidence type="ECO:0000256" key="2">
    <source>
        <dbReference type="ARBA" id="ARBA00006228"/>
    </source>
</evidence>